<proteinExistence type="predicted"/>
<dbReference type="GO" id="GO:0008289">
    <property type="term" value="F:lipid binding"/>
    <property type="evidence" value="ECO:0007669"/>
    <property type="project" value="UniProtKB-KW"/>
</dbReference>
<dbReference type="InterPro" id="IPR003797">
    <property type="entry name" value="DegV"/>
</dbReference>
<dbReference type="RefSeq" id="WP_111714291.1">
    <property type="nucleotide sequence ID" value="NZ_JBHSSR010000001.1"/>
</dbReference>
<dbReference type="Gene3D" id="3.30.1180.10">
    <property type="match status" value="1"/>
</dbReference>
<reference evidence="3 4" key="1">
    <citation type="journal article" date="2018" name="Front. Microbiol.">
        <title>Description and Comparative Genomics of Macrococcus caseolyticus subsp. hominis subsp. nov., Macrococcus goetzii sp. nov., Macrococcus epidermidis sp. nov., and Macrococcus bohemicus sp. nov., Novel Macrococci From Human Clinical Material With Virulence Potential and Suspected Uptake of Foreign DNA by Natural Transformation.</title>
        <authorList>
            <person name="Maslanova I."/>
            <person name="Wertheimer Z."/>
            <person name="Sedlacek I."/>
            <person name="Svec P."/>
            <person name="Indrakova A."/>
            <person name="Kovarovic V."/>
            <person name="Schumann P."/>
            <person name="Sproer C."/>
            <person name="Kralova S."/>
            <person name="Sedo O."/>
            <person name="Kristofova L."/>
            <person name="Vrbovska V."/>
            <person name="Fuzik T."/>
            <person name="Petras P."/>
            <person name="Zdrahal Z."/>
            <person name="Ruzickova V."/>
            <person name="Doskar J."/>
            <person name="Pantucek R."/>
        </authorList>
    </citation>
    <scope>NUCLEOTIDE SEQUENCE [LARGE SCALE GENOMIC DNA]</scope>
    <source>
        <strain evidence="3 4">01/688</strain>
    </source>
</reference>
<evidence type="ECO:0000256" key="2">
    <source>
        <dbReference type="ARBA" id="ARBA00023121"/>
    </source>
</evidence>
<dbReference type="Gene3D" id="3.40.50.10170">
    <property type="match status" value="1"/>
</dbReference>
<name>A0A327ZX89_9STAP</name>
<dbReference type="EMBL" id="PZJH01000001">
    <property type="protein sequence ID" value="RAK46124.1"/>
    <property type="molecule type" value="Genomic_DNA"/>
</dbReference>
<dbReference type="PROSITE" id="PS51482">
    <property type="entry name" value="DEGV"/>
    <property type="match status" value="1"/>
</dbReference>
<gene>
    <name evidence="3" type="ORF">BHU61_01365</name>
</gene>
<comment type="caution">
    <text evidence="3">The sequence shown here is derived from an EMBL/GenBank/DDBJ whole genome shotgun (WGS) entry which is preliminary data.</text>
</comment>
<protein>
    <submittedName>
        <fullName evidence="3">Fatty acid-binding protein DegV</fullName>
    </submittedName>
</protein>
<organism evidence="3 4">
    <name type="scientific">Macrococcus epidermidis</name>
    <dbReference type="NCBI Taxonomy" id="1902580"/>
    <lineage>
        <taxon>Bacteria</taxon>
        <taxon>Bacillati</taxon>
        <taxon>Bacillota</taxon>
        <taxon>Bacilli</taxon>
        <taxon>Bacillales</taxon>
        <taxon>Staphylococcaceae</taxon>
        <taxon>Macrococcus</taxon>
    </lineage>
</organism>
<dbReference type="Pfam" id="PF02645">
    <property type="entry name" value="DegV"/>
    <property type="match status" value="1"/>
</dbReference>
<accession>A0A327ZX89</accession>
<dbReference type="InterPro" id="IPR043168">
    <property type="entry name" value="DegV_C"/>
</dbReference>
<dbReference type="InterPro" id="IPR050270">
    <property type="entry name" value="DegV_domain_contain"/>
</dbReference>
<dbReference type="PANTHER" id="PTHR33434">
    <property type="entry name" value="DEGV DOMAIN-CONTAINING PROTEIN DR_1986-RELATED"/>
    <property type="match status" value="1"/>
</dbReference>
<sequence>MKTAIITDSTAYIPESILKSEDIRIISLNVIFKDEIYLEEKYDAQTFYERMRTEKELPTTSQPTTGAYVALLEELKAEGFTDCIAIHLSSGISGTYQNAITAGSMVDGINLHAFDSEIAAMAMGFYVQRASELKDKLSPEAIIADLEEMKQHTNAYFIVDDLKNLHKGGRLTGAQALIGSMLQVKPILHFEDTKIVPFDKVRTKKKALKQIKDLFAQEIKDYEHVTAVLIHANAEEEADAILADLKAEFPHVKFIKSYFGPVIGTHLGEKSIGLGFTNKKFDIL</sequence>
<comment type="function">
    <text evidence="1">May bind long-chain fatty acids, such as palmitate, and may play a role in lipid transport or fatty acid metabolism.</text>
</comment>
<dbReference type="AlphaFoldDB" id="A0A327ZX89"/>
<evidence type="ECO:0000256" key="1">
    <source>
        <dbReference type="ARBA" id="ARBA00003238"/>
    </source>
</evidence>
<dbReference type="SUPFAM" id="SSF82549">
    <property type="entry name" value="DAK1/DegV-like"/>
    <property type="match status" value="1"/>
</dbReference>
<evidence type="ECO:0000313" key="4">
    <source>
        <dbReference type="Proteomes" id="UP000249808"/>
    </source>
</evidence>
<keyword evidence="2" id="KW-0446">Lipid-binding</keyword>
<dbReference type="Proteomes" id="UP000249808">
    <property type="component" value="Unassembled WGS sequence"/>
</dbReference>
<dbReference type="PANTHER" id="PTHR33434:SF2">
    <property type="entry name" value="FATTY ACID-BINDING PROTEIN TM_1468"/>
    <property type="match status" value="1"/>
</dbReference>
<keyword evidence="4" id="KW-1185">Reference proteome</keyword>
<evidence type="ECO:0000313" key="3">
    <source>
        <dbReference type="EMBL" id="RAK46124.1"/>
    </source>
</evidence>
<dbReference type="NCBIfam" id="TIGR00762">
    <property type="entry name" value="DegV"/>
    <property type="match status" value="1"/>
</dbReference>